<sequence>MDPYIGEIKMFAGDYAPVDWLLCDGKTYQIGRYQELYALIQNYYGGDGSSTFAVPDLRGRAPVCVGQAPDLSYYGLGKKVGSEKIILSQQQLPSHNHGVNAVVLGTKPVPAATNYPSAVPVDPSTGQGINTYSDATPDVQLNPGTIAATGDNAPVQIVQPVLGLTFIIATKGIWPPRP</sequence>
<organism evidence="2 3">
    <name type="scientific">Mucilaginibacter pineti</name>
    <dbReference type="NCBI Taxonomy" id="1391627"/>
    <lineage>
        <taxon>Bacteria</taxon>
        <taxon>Pseudomonadati</taxon>
        <taxon>Bacteroidota</taxon>
        <taxon>Sphingobacteriia</taxon>
        <taxon>Sphingobacteriales</taxon>
        <taxon>Sphingobacteriaceae</taxon>
        <taxon>Mucilaginibacter</taxon>
    </lineage>
</organism>
<dbReference type="Gene3D" id="3.90.1340.10">
    <property type="entry name" value="Phage tail collar domain"/>
    <property type="match status" value="1"/>
</dbReference>
<dbReference type="Proteomes" id="UP000199072">
    <property type="component" value="Unassembled WGS sequence"/>
</dbReference>
<keyword evidence="3" id="KW-1185">Reference proteome</keyword>
<dbReference type="SUPFAM" id="SSF88874">
    <property type="entry name" value="Receptor-binding domain of short tail fibre protein gp12"/>
    <property type="match status" value="1"/>
</dbReference>
<evidence type="ECO:0000313" key="3">
    <source>
        <dbReference type="Proteomes" id="UP000199072"/>
    </source>
</evidence>
<dbReference type="InterPro" id="IPR011083">
    <property type="entry name" value="Phage_tail_collar_dom"/>
</dbReference>
<dbReference type="InterPro" id="IPR037053">
    <property type="entry name" value="Phage_tail_collar_dom_sf"/>
</dbReference>
<name>A0A1G7DIV6_9SPHI</name>
<evidence type="ECO:0000259" key="1">
    <source>
        <dbReference type="Pfam" id="PF07484"/>
    </source>
</evidence>
<reference evidence="2 3" key="1">
    <citation type="submission" date="2016-10" db="EMBL/GenBank/DDBJ databases">
        <authorList>
            <person name="de Groot N.N."/>
        </authorList>
    </citation>
    <scope>NUCLEOTIDE SEQUENCE [LARGE SCALE GENOMIC DNA]</scope>
    <source>
        <strain evidence="2 3">47C3B</strain>
    </source>
</reference>
<accession>A0A1G7DIV6</accession>
<dbReference type="AlphaFoldDB" id="A0A1G7DIV6"/>
<gene>
    <name evidence="2" type="ORF">SAMN05216464_1071</name>
</gene>
<proteinExistence type="predicted"/>
<dbReference type="OrthoDB" id="9810174at2"/>
<evidence type="ECO:0000313" key="2">
    <source>
        <dbReference type="EMBL" id="SDE51439.1"/>
    </source>
</evidence>
<dbReference type="RefSeq" id="WP_091150245.1">
    <property type="nucleotide sequence ID" value="NZ_FNAI01000007.1"/>
</dbReference>
<dbReference type="EMBL" id="FNAI01000007">
    <property type="protein sequence ID" value="SDE51439.1"/>
    <property type="molecule type" value="Genomic_DNA"/>
</dbReference>
<feature type="domain" description="Phage tail collar" evidence="1">
    <location>
        <begin position="6"/>
        <end position="62"/>
    </location>
</feature>
<dbReference type="Pfam" id="PF07484">
    <property type="entry name" value="Collar"/>
    <property type="match status" value="1"/>
</dbReference>
<dbReference type="STRING" id="1391627.SAMN05216464_1071"/>
<protein>
    <submittedName>
        <fullName evidence="2">Microcystin-dependent protein</fullName>
    </submittedName>
</protein>